<dbReference type="PANTHER" id="PTHR12001">
    <property type="entry name" value="GERANYLGERANYL PYROPHOSPHATE SYNTHASE"/>
    <property type="match status" value="1"/>
</dbReference>
<dbReference type="GO" id="GO:0046872">
    <property type="term" value="F:metal ion binding"/>
    <property type="evidence" value="ECO:0007669"/>
    <property type="project" value="UniProtKB-KW"/>
</dbReference>
<dbReference type="SFLD" id="SFLDS00005">
    <property type="entry name" value="Isoprenoid_Synthase_Type_I"/>
    <property type="match status" value="1"/>
</dbReference>
<evidence type="ECO:0000313" key="4">
    <source>
        <dbReference type="EMBL" id="SFE42462.1"/>
    </source>
</evidence>
<dbReference type="InterPro" id="IPR000092">
    <property type="entry name" value="Polyprenyl_synt"/>
</dbReference>
<dbReference type="AlphaFoldDB" id="A0A1I2AF12"/>
<keyword evidence="2" id="KW-0460">Magnesium</keyword>
<dbReference type="NCBIfam" id="NF041169">
    <property type="entry name" value="f2_encap_cargo4"/>
    <property type="match status" value="1"/>
</dbReference>
<keyword evidence="5" id="KW-1185">Reference proteome</keyword>
<dbReference type="GO" id="GO:0004659">
    <property type="term" value="F:prenyltransferase activity"/>
    <property type="evidence" value="ECO:0007669"/>
    <property type="project" value="InterPro"/>
</dbReference>
<dbReference type="EMBL" id="FOMZ01000013">
    <property type="protein sequence ID" value="SFE42462.1"/>
    <property type="molecule type" value="Genomic_DNA"/>
</dbReference>
<sequence>MATPDVFPHAVPAAEAYEALAVARGRVDPALRSAVDTLPEDMRRIARYQFGWTDEHGLPSDASGGKALRPALALLAAEAVGGGAEAALPAAVAVELVHNFSLLHDDLIDTDATRRHRPTAWTVFGSEAAILAGDALLSLASGVLADSGNPAALAGVRLLNDTVQELVQGQATDLAFEQRGDVDVDGCQRMAEAKTAALLAAACELGALFAGAEPRRVEHLRRFGHDLGLAFQHVDDLLGIWGDPDTTGKSAYSDLHARKKTLPVVFALNSDTTAGQRLATHYHQPPTSEVALTDIADLVDAAGGRAWSHAQTDRLLARALDHLDAAAPTARTHELTALAHLVTRRDH</sequence>
<dbReference type="Proteomes" id="UP000198716">
    <property type="component" value="Unassembled WGS sequence"/>
</dbReference>
<dbReference type="SFLD" id="SFLDG01017">
    <property type="entry name" value="Polyprenyl_Transferase_Like"/>
    <property type="match status" value="1"/>
</dbReference>
<reference evidence="5" key="1">
    <citation type="submission" date="2016-10" db="EMBL/GenBank/DDBJ databases">
        <authorList>
            <person name="Varghese N."/>
            <person name="Submissions S."/>
        </authorList>
    </citation>
    <scope>NUCLEOTIDE SEQUENCE [LARGE SCALE GENOMIC DNA]</scope>
    <source>
        <strain evidence="5">DSM 45004</strain>
    </source>
</reference>
<comment type="similarity">
    <text evidence="3">Belongs to the FPP/GGPP synthase family.</text>
</comment>
<evidence type="ECO:0000313" key="5">
    <source>
        <dbReference type="Proteomes" id="UP000198716"/>
    </source>
</evidence>
<dbReference type="InterPro" id="IPR008949">
    <property type="entry name" value="Isoprenoid_synthase_dom_sf"/>
</dbReference>
<dbReference type="SUPFAM" id="SSF48576">
    <property type="entry name" value="Terpenoid synthases"/>
    <property type="match status" value="1"/>
</dbReference>
<dbReference type="CDD" id="cd00685">
    <property type="entry name" value="Trans_IPPS_HT"/>
    <property type="match status" value="1"/>
</dbReference>
<evidence type="ECO:0000256" key="1">
    <source>
        <dbReference type="ARBA" id="ARBA00022723"/>
    </source>
</evidence>
<organism evidence="4 5">
    <name type="scientific">Actinopolyspora alba</name>
    <dbReference type="NCBI Taxonomy" id="673379"/>
    <lineage>
        <taxon>Bacteria</taxon>
        <taxon>Bacillati</taxon>
        <taxon>Actinomycetota</taxon>
        <taxon>Actinomycetes</taxon>
        <taxon>Actinopolysporales</taxon>
        <taxon>Actinopolysporaceae</taxon>
        <taxon>Actinopolyspora</taxon>
        <taxon>Actinopolyspora alba group</taxon>
    </lineage>
</organism>
<evidence type="ECO:0000256" key="3">
    <source>
        <dbReference type="RuleBase" id="RU004466"/>
    </source>
</evidence>
<dbReference type="GO" id="GO:0008299">
    <property type="term" value="P:isoprenoid biosynthetic process"/>
    <property type="evidence" value="ECO:0007669"/>
    <property type="project" value="InterPro"/>
</dbReference>
<keyword evidence="3" id="KW-0808">Transferase</keyword>
<dbReference type="InterPro" id="IPR033749">
    <property type="entry name" value="Polyprenyl_synt_CS"/>
</dbReference>
<gene>
    <name evidence="4" type="ORF">SAMN04487819_11377</name>
</gene>
<dbReference type="Pfam" id="PF00348">
    <property type="entry name" value="polyprenyl_synt"/>
    <property type="match status" value="1"/>
</dbReference>
<dbReference type="PROSITE" id="PS00723">
    <property type="entry name" value="POLYPRENYL_SYNTHASE_1"/>
    <property type="match status" value="1"/>
</dbReference>
<name>A0A1I2AF12_9ACTN</name>
<accession>A0A1I2AF12</accession>
<protein>
    <submittedName>
        <fullName evidence="4">Geranylgeranyl diphosphate synthase, type I</fullName>
    </submittedName>
</protein>
<dbReference type="Gene3D" id="1.10.600.10">
    <property type="entry name" value="Farnesyl Diphosphate Synthase"/>
    <property type="match status" value="1"/>
</dbReference>
<evidence type="ECO:0000256" key="2">
    <source>
        <dbReference type="ARBA" id="ARBA00022842"/>
    </source>
</evidence>
<keyword evidence="1" id="KW-0479">Metal-binding</keyword>
<dbReference type="PANTHER" id="PTHR12001:SF86">
    <property type="entry name" value="GERANYLGERANYL DIPHOSPHATE SYNTHASE"/>
    <property type="match status" value="1"/>
</dbReference>
<dbReference type="RefSeq" id="WP_092928642.1">
    <property type="nucleotide sequence ID" value="NZ_FOMZ01000013.1"/>
</dbReference>
<proteinExistence type="inferred from homology"/>